<keyword evidence="2" id="KW-0547">Nucleotide-binding</keyword>
<dbReference type="InterPro" id="IPR013651">
    <property type="entry name" value="ATP-grasp_RimK-type"/>
</dbReference>
<keyword evidence="5" id="KW-1185">Reference proteome</keyword>
<dbReference type="Gene3D" id="3.30.1490.20">
    <property type="entry name" value="ATP-grasp fold, A domain"/>
    <property type="match status" value="1"/>
</dbReference>
<dbReference type="GO" id="GO:0016879">
    <property type="term" value="F:ligase activity, forming carbon-nitrogen bonds"/>
    <property type="evidence" value="ECO:0007669"/>
    <property type="project" value="TreeGrafter"/>
</dbReference>
<protein>
    <recommendedName>
        <fullName evidence="3">ATP-grasp domain-containing protein</fullName>
    </recommendedName>
</protein>
<dbReference type="PANTHER" id="PTHR21621">
    <property type="entry name" value="RIBOSOMAL PROTEIN S6 MODIFICATION PROTEIN"/>
    <property type="match status" value="1"/>
</dbReference>
<accession>A0A511UIZ2</accession>
<dbReference type="SUPFAM" id="SSF56059">
    <property type="entry name" value="Glutathione synthetase ATP-binding domain-like"/>
    <property type="match status" value="1"/>
</dbReference>
<evidence type="ECO:0000256" key="2">
    <source>
        <dbReference type="PROSITE-ProRule" id="PRU00409"/>
    </source>
</evidence>
<dbReference type="OrthoDB" id="1704979at2"/>
<name>A0A511UIZ2_9GAMM</name>
<dbReference type="GO" id="GO:0005524">
    <property type="term" value="F:ATP binding"/>
    <property type="evidence" value="ECO:0007669"/>
    <property type="project" value="UniProtKB-UniRule"/>
</dbReference>
<proteinExistence type="predicted"/>
<dbReference type="InterPro" id="IPR013815">
    <property type="entry name" value="ATP_grasp_subdomain_1"/>
</dbReference>
<dbReference type="Pfam" id="PF08443">
    <property type="entry name" value="RimK"/>
    <property type="match status" value="1"/>
</dbReference>
<dbReference type="Gene3D" id="3.30.470.20">
    <property type="entry name" value="ATP-grasp fold, B domain"/>
    <property type="match status" value="1"/>
</dbReference>
<dbReference type="PROSITE" id="PS50975">
    <property type="entry name" value="ATP_GRASP"/>
    <property type="match status" value="1"/>
</dbReference>
<evidence type="ECO:0000256" key="1">
    <source>
        <dbReference type="ARBA" id="ARBA00023211"/>
    </source>
</evidence>
<dbReference type="InterPro" id="IPR011761">
    <property type="entry name" value="ATP-grasp"/>
</dbReference>
<feature type="domain" description="ATP-grasp" evidence="3">
    <location>
        <begin position="107"/>
        <end position="293"/>
    </location>
</feature>
<dbReference type="AlphaFoldDB" id="A0A511UIZ2"/>
<dbReference type="PANTHER" id="PTHR21621:SF0">
    <property type="entry name" value="BETA-CITRYLGLUTAMATE SYNTHASE B-RELATED"/>
    <property type="match status" value="1"/>
</dbReference>
<dbReference type="Proteomes" id="UP000321303">
    <property type="component" value="Unassembled WGS sequence"/>
</dbReference>
<gene>
    <name evidence="4" type="ORF">HVA01_01850</name>
</gene>
<dbReference type="GO" id="GO:0046872">
    <property type="term" value="F:metal ion binding"/>
    <property type="evidence" value="ECO:0007669"/>
    <property type="project" value="InterPro"/>
</dbReference>
<evidence type="ECO:0000259" key="3">
    <source>
        <dbReference type="PROSITE" id="PS50975"/>
    </source>
</evidence>
<dbReference type="GO" id="GO:0005737">
    <property type="term" value="C:cytoplasm"/>
    <property type="evidence" value="ECO:0007669"/>
    <property type="project" value="TreeGrafter"/>
</dbReference>
<dbReference type="Gene3D" id="3.40.50.20">
    <property type="match status" value="1"/>
</dbReference>
<sequence length="316" mass="35932">MTYKKEILFIGNDFDKFDHDILFPIIRAMGVNIKRVHPSEISVFFSTDSATFYHDNEVLRPDLVVGWVFEDILHLGINILEAFERNGVPVINKGHVLYCAQNKYINTAMMQAAGVPFPGALSGKKLSFIRKHHRKFNFPLVIKPIIGFGGHGIHKIMDETELFDLLESSSGEYYLQPFINNPGRDIRIICINHKVVNAIYRIAKDGEWITNLSSGATPVYFEPSEELIKIAEKASLAAGTLYSGLDIIECLAENNYQVLEVNSCPSTHYAYTNSDEEPRILYYLADYLVQAAHDYERAINFWKPCNKAYIKVKESV</sequence>
<organism evidence="4 5">
    <name type="scientific">Halovibrio variabilis</name>
    <dbReference type="NCBI Taxonomy" id="31910"/>
    <lineage>
        <taxon>Bacteria</taxon>
        <taxon>Pseudomonadati</taxon>
        <taxon>Pseudomonadota</taxon>
        <taxon>Gammaproteobacteria</taxon>
        <taxon>Oceanospirillales</taxon>
        <taxon>Halomonadaceae</taxon>
        <taxon>Halovibrio</taxon>
    </lineage>
</organism>
<evidence type="ECO:0000313" key="5">
    <source>
        <dbReference type="Proteomes" id="UP000321303"/>
    </source>
</evidence>
<dbReference type="RefSeq" id="WP_146872592.1">
    <property type="nucleotide sequence ID" value="NZ_BJXV01000001.1"/>
</dbReference>
<comment type="caution">
    <text evidence="4">The sequence shown here is derived from an EMBL/GenBank/DDBJ whole genome shotgun (WGS) entry which is preliminary data.</text>
</comment>
<dbReference type="EMBL" id="BJXV01000001">
    <property type="protein sequence ID" value="GEN26539.1"/>
    <property type="molecule type" value="Genomic_DNA"/>
</dbReference>
<reference evidence="4 5" key="1">
    <citation type="submission" date="2019-07" db="EMBL/GenBank/DDBJ databases">
        <title>Whole genome shotgun sequence of Halomonas variabilis NBRC 102410.</title>
        <authorList>
            <person name="Hosoyama A."/>
            <person name="Uohara A."/>
            <person name="Ohji S."/>
            <person name="Ichikawa N."/>
        </authorList>
    </citation>
    <scope>NUCLEOTIDE SEQUENCE [LARGE SCALE GENOMIC DNA]</scope>
    <source>
        <strain evidence="4 5">NBRC 102410</strain>
    </source>
</reference>
<evidence type="ECO:0000313" key="4">
    <source>
        <dbReference type="EMBL" id="GEN26539.1"/>
    </source>
</evidence>
<keyword evidence="1" id="KW-0464">Manganese</keyword>
<keyword evidence="2" id="KW-0067">ATP-binding</keyword>